<sequence>MRGYIPYAMPPSTVPTKLDCSNQRSAADSPAWEYGFGAMHYESSTDKTEWDIWAYYPPKFVGVMVHGLSSYTYYNARYDLYHWEWPIRGRKSLIVV</sequence>
<dbReference type="EMBL" id="MLYV02000262">
    <property type="protein sequence ID" value="PSS28487.1"/>
    <property type="molecule type" value="Genomic_DNA"/>
</dbReference>
<keyword evidence="2" id="KW-1185">Reference proteome</keyword>
<evidence type="ECO:0000313" key="1">
    <source>
        <dbReference type="EMBL" id="PSS28487.1"/>
    </source>
</evidence>
<proteinExistence type="predicted"/>
<organism evidence="1 2">
    <name type="scientific">Hermanssonia centrifuga</name>
    <dbReference type="NCBI Taxonomy" id="98765"/>
    <lineage>
        <taxon>Eukaryota</taxon>
        <taxon>Fungi</taxon>
        <taxon>Dikarya</taxon>
        <taxon>Basidiomycota</taxon>
        <taxon>Agaricomycotina</taxon>
        <taxon>Agaricomycetes</taxon>
        <taxon>Polyporales</taxon>
        <taxon>Meruliaceae</taxon>
        <taxon>Hermanssonia</taxon>
    </lineage>
</organism>
<protein>
    <submittedName>
        <fullName evidence="1">Uncharacterized protein</fullName>
    </submittedName>
</protein>
<gene>
    <name evidence="1" type="ORF">PHLCEN_2v2968</name>
</gene>
<reference evidence="1 2" key="1">
    <citation type="submission" date="2018-02" db="EMBL/GenBank/DDBJ databases">
        <title>Genome sequence of the basidiomycete white-rot fungus Phlebia centrifuga.</title>
        <authorList>
            <person name="Granchi Z."/>
            <person name="Peng M."/>
            <person name="de Vries R.P."/>
            <person name="Hilden K."/>
            <person name="Makela M.R."/>
            <person name="Grigoriev I."/>
            <person name="Riley R."/>
        </authorList>
    </citation>
    <scope>NUCLEOTIDE SEQUENCE [LARGE SCALE GENOMIC DNA]</scope>
    <source>
        <strain evidence="1 2">FBCC195</strain>
    </source>
</reference>
<accession>A0A2R6REP9</accession>
<name>A0A2R6REP9_9APHY</name>
<comment type="caution">
    <text evidence="1">The sequence shown here is derived from an EMBL/GenBank/DDBJ whole genome shotgun (WGS) entry which is preliminary data.</text>
</comment>
<evidence type="ECO:0000313" key="2">
    <source>
        <dbReference type="Proteomes" id="UP000186601"/>
    </source>
</evidence>
<dbReference type="AlphaFoldDB" id="A0A2R6REP9"/>
<dbReference type="Proteomes" id="UP000186601">
    <property type="component" value="Unassembled WGS sequence"/>
</dbReference>